<name>A0AAV3R7P4_LITER</name>
<dbReference type="AlphaFoldDB" id="A0AAV3R7P4"/>
<dbReference type="EMBL" id="BAABME010007640">
    <property type="protein sequence ID" value="GAA0171361.1"/>
    <property type="molecule type" value="Genomic_DNA"/>
</dbReference>
<proteinExistence type="predicted"/>
<gene>
    <name evidence="1" type="ORF">LIER_25412</name>
</gene>
<accession>A0AAV3R7P4</accession>
<organism evidence="1 2">
    <name type="scientific">Lithospermum erythrorhizon</name>
    <name type="common">Purple gromwell</name>
    <name type="synonym">Lithospermum officinale var. erythrorhizon</name>
    <dbReference type="NCBI Taxonomy" id="34254"/>
    <lineage>
        <taxon>Eukaryota</taxon>
        <taxon>Viridiplantae</taxon>
        <taxon>Streptophyta</taxon>
        <taxon>Embryophyta</taxon>
        <taxon>Tracheophyta</taxon>
        <taxon>Spermatophyta</taxon>
        <taxon>Magnoliopsida</taxon>
        <taxon>eudicotyledons</taxon>
        <taxon>Gunneridae</taxon>
        <taxon>Pentapetalae</taxon>
        <taxon>asterids</taxon>
        <taxon>lamiids</taxon>
        <taxon>Boraginales</taxon>
        <taxon>Boraginaceae</taxon>
        <taxon>Boraginoideae</taxon>
        <taxon>Lithospermeae</taxon>
        <taxon>Lithospermum</taxon>
    </lineage>
</organism>
<dbReference type="Proteomes" id="UP001454036">
    <property type="component" value="Unassembled WGS sequence"/>
</dbReference>
<keyword evidence="2" id="KW-1185">Reference proteome</keyword>
<evidence type="ECO:0000313" key="1">
    <source>
        <dbReference type="EMBL" id="GAA0171361.1"/>
    </source>
</evidence>
<reference evidence="1 2" key="1">
    <citation type="submission" date="2024-01" db="EMBL/GenBank/DDBJ databases">
        <title>The complete chloroplast genome sequence of Lithospermum erythrorhizon: insights into the phylogenetic relationship among Boraginaceae species and the maternal lineages of purple gromwells.</title>
        <authorList>
            <person name="Okada T."/>
            <person name="Watanabe K."/>
        </authorList>
    </citation>
    <scope>NUCLEOTIDE SEQUENCE [LARGE SCALE GENOMIC DNA]</scope>
</reference>
<sequence>MPLLGSILRECPAVHKDNRSNYDSKVDDLLKTLSTNDVLWTPYAKLQLPEASLEQKTFGTYLGPIFCNNHVEKLAQEYMNKVVGEDGTGTSFARTPIPTSTTRDYTCGSSHVNEPSGEGRLFIHERYVVEAGVVSPSAADERG</sequence>
<evidence type="ECO:0000313" key="2">
    <source>
        <dbReference type="Proteomes" id="UP001454036"/>
    </source>
</evidence>
<protein>
    <submittedName>
        <fullName evidence="1">Uncharacterized protein</fullName>
    </submittedName>
</protein>
<comment type="caution">
    <text evidence="1">The sequence shown here is derived from an EMBL/GenBank/DDBJ whole genome shotgun (WGS) entry which is preliminary data.</text>
</comment>